<organism evidence="1 2">
    <name type="scientific">Trifolium medium</name>
    <dbReference type="NCBI Taxonomy" id="97028"/>
    <lineage>
        <taxon>Eukaryota</taxon>
        <taxon>Viridiplantae</taxon>
        <taxon>Streptophyta</taxon>
        <taxon>Embryophyta</taxon>
        <taxon>Tracheophyta</taxon>
        <taxon>Spermatophyta</taxon>
        <taxon>Magnoliopsida</taxon>
        <taxon>eudicotyledons</taxon>
        <taxon>Gunneridae</taxon>
        <taxon>Pentapetalae</taxon>
        <taxon>rosids</taxon>
        <taxon>fabids</taxon>
        <taxon>Fabales</taxon>
        <taxon>Fabaceae</taxon>
        <taxon>Papilionoideae</taxon>
        <taxon>50 kb inversion clade</taxon>
        <taxon>NPAAA clade</taxon>
        <taxon>Hologalegina</taxon>
        <taxon>IRL clade</taxon>
        <taxon>Trifolieae</taxon>
        <taxon>Trifolium</taxon>
    </lineage>
</organism>
<dbReference type="AlphaFoldDB" id="A0A392UXI6"/>
<keyword evidence="2" id="KW-1185">Reference proteome</keyword>
<dbReference type="Proteomes" id="UP000265520">
    <property type="component" value="Unassembled WGS sequence"/>
</dbReference>
<evidence type="ECO:0000313" key="2">
    <source>
        <dbReference type="Proteomes" id="UP000265520"/>
    </source>
</evidence>
<gene>
    <name evidence="1" type="ORF">A2U01_0100141</name>
</gene>
<feature type="non-terminal residue" evidence="1">
    <location>
        <position position="1"/>
    </location>
</feature>
<protein>
    <submittedName>
        <fullName evidence="1">Uncharacterized protein</fullName>
    </submittedName>
</protein>
<evidence type="ECO:0000313" key="1">
    <source>
        <dbReference type="EMBL" id="MCI78870.1"/>
    </source>
</evidence>
<accession>A0A392UXI6</accession>
<reference evidence="1 2" key="1">
    <citation type="journal article" date="2018" name="Front. Plant Sci.">
        <title>Red Clover (Trifolium pratense) and Zigzag Clover (T. medium) - A Picture of Genomic Similarities and Differences.</title>
        <authorList>
            <person name="Dluhosova J."/>
            <person name="Istvanek J."/>
            <person name="Nedelnik J."/>
            <person name="Repkova J."/>
        </authorList>
    </citation>
    <scope>NUCLEOTIDE SEQUENCE [LARGE SCALE GENOMIC DNA]</scope>
    <source>
        <strain evidence="2">cv. 10/8</strain>
        <tissue evidence="1">Leaf</tissue>
    </source>
</reference>
<proteinExistence type="predicted"/>
<sequence>VEVVLAGVVDVFVDPPTSHEYVPWSLPTIQVSARLNPI</sequence>
<dbReference type="EMBL" id="LXQA010960688">
    <property type="protein sequence ID" value="MCI78870.1"/>
    <property type="molecule type" value="Genomic_DNA"/>
</dbReference>
<name>A0A392UXI6_9FABA</name>
<comment type="caution">
    <text evidence="1">The sequence shown here is derived from an EMBL/GenBank/DDBJ whole genome shotgun (WGS) entry which is preliminary data.</text>
</comment>